<dbReference type="InterPro" id="IPR009027">
    <property type="entry name" value="Ribosomal_bL9/RNase_H1_N"/>
</dbReference>
<keyword evidence="2 7" id="KW-0699">rRNA-binding</keyword>
<dbReference type="GO" id="GO:0019843">
    <property type="term" value="F:rRNA binding"/>
    <property type="evidence" value="ECO:0007669"/>
    <property type="project" value="UniProtKB-UniRule"/>
</dbReference>
<dbReference type="AlphaFoldDB" id="A0A1G2QF80"/>
<evidence type="ECO:0000313" key="10">
    <source>
        <dbReference type="EMBL" id="OHA59275.1"/>
    </source>
</evidence>
<dbReference type="Gene3D" id="3.40.5.10">
    <property type="entry name" value="Ribosomal protein L9, N-terminal domain"/>
    <property type="match status" value="1"/>
</dbReference>
<protein>
    <recommendedName>
        <fullName evidence="6 7">Large ribosomal subunit protein bL9</fullName>
    </recommendedName>
</protein>
<comment type="similarity">
    <text evidence="1 7">Belongs to the bacterial ribosomal protein bL9 family.</text>
</comment>
<dbReference type="Gene3D" id="3.10.430.100">
    <property type="entry name" value="Ribosomal protein L9, C-terminal domain"/>
    <property type="match status" value="1"/>
</dbReference>
<proteinExistence type="inferred from homology"/>
<feature type="domain" description="Large ribosomal subunit protein bL9 C-terminal" evidence="9">
    <location>
        <begin position="75"/>
        <end position="132"/>
    </location>
</feature>
<dbReference type="STRING" id="1802436.A2370_01865"/>
<evidence type="ECO:0000256" key="3">
    <source>
        <dbReference type="ARBA" id="ARBA00022884"/>
    </source>
</evidence>
<dbReference type="InterPro" id="IPR036791">
    <property type="entry name" value="Ribosomal_bL9_C_sf"/>
</dbReference>
<dbReference type="InterPro" id="IPR036935">
    <property type="entry name" value="Ribosomal_bL9_N_sf"/>
</dbReference>
<dbReference type="GO" id="GO:0005840">
    <property type="term" value="C:ribosome"/>
    <property type="evidence" value="ECO:0007669"/>
    <property type="project" value="UniProtKB-KW"/>
</dbReference>
<evidence type="ECO:0000256" key="1">
    <source>
        <dbReference type="ARBA" id="ARBA00010605"/>
    </source>
</evidence>
<evidence type="ECO:0000256" key="4">
    <source>
        <dbReference type="ARBA" id="ARBA00022980"/>
    </source>
</evidence>
<dbReference type="EMBL" id="MHTH01000002">
    <property type="protein sequence ID" value="OHA59275.1"/>
    <property type="molecule type" value="Genomic_DNA"/>
</dbReference>
<evidence type="ECO:0000256" key="5">
    <source>
        <dbReference type="ARBA" id="ARBA00023274"/>
    </source>
</evidence>
<sequence length="151" mass="16853">MKIILLQDVQKLGKRNEVKEVADGFARNVLLPSKKAILATPEAVAQVKRQQADQTQSKARENEIFDQVVKQARGANLVIKAKAGKEGHLFASIKAEEIIAMAKTQGLDIKKDWLEISTPIKSLGEHEFILKKGEKREVVKIKIETNFAILI</sequence>
<evidence type="ECO:0000313" key="11">
    <source>
        <dbReference type="Proteomes" id="UP000176222"/>
    </source>
</evidence>
<evidence type="ECO:0000256" key="7">
    <source>
        <dbReference type="HAMAP-Rule" id="MF_00503"/>
    </source>
</evidence>
<dbReference type="SUPFAM" id="SSF55658">
    <property type="entry name" value="L9 N-domain-like"/>
    <property type="match status" value="1"/>
</dbReference>
<keyword evidence="5 7" id="KW-0687">Ribonucleoprotein</keyword>
<dbReference type="InterPro" id="IPR020070">
    <property type="entry name" value="Ribosomal_bL9_N"/>
</dbReference>
<evidence type="ECO:0000256" key="6">
    <source>
        <dbReference type="ARBA" id="ARBA00035292"/>
    </source>
</evidence>
<dbReference type="GO" id="GO:1990904">
    <property type="term" value="C:ribonucleoprotein complex"/>
    <property type="evidence" value="ECO:0007669"/>
    <property type="project" value="UniProtKB-KW"/>
</dbReference>
<dbReference type="InterPro" id="IPR000244">
    <property type="entry name" value="Ribosomal_bL9"/>
</dbReference>
<comment type="function">
    <text evidence="7">Binds to the 23S rRNA.</text>
</comment>
<comment type="caution">
    <text evidence="10">The sequence shown here is derived from an EMBL/GenBank/DDBJ whole genome shotgun (WGS) entry which is preliminary data.</text>
</comment>
<feature type="domain" description="Ribosomal protein L9" evidence="8">
    <location>
        <begin position="1"/>
        <end position="47"/>
    </location>
</feature>
<dbReference type="SUPFAM" id="SSF55653">
    <property type="entry name" value="Ribosomal protein L9 C-domain"/>
    <property type="match status" value="1"/>
</dbReference>
<name>A0A1G2QF80_9BACT</name>
<dbReference type="GO" id="GO:0006412">
    <property type="term" value="P:translation"/>
    <property type="evidence" value="ECO:0007669"/>
    <property type="project" value="UniProtKB-UniRule"/>
</dbReference>
<dbReference type="GO" id="GO:0003735">
    <property type="term" value="F:structural constituent of ribosome"/>
    <property type="evidence" value="ECO:0007669"/>
    <property type="project" value="InterPro"/>
</dbReference>
<dbReference type="PANTHER" id="PTHR21368">
    <property type="entry name" value="50S RIBOSOMAL PROTEIN L9"/>
    <property type="match status" value="1"/>
</dbReference>
<keyword evidence="3 7" id="KW-0694">RNA-binding</keyword>
<reference evidence="10 11" key="1">
    <citation type="journal article" date="2016" name="Nat. Commun.">
        <title>Thousands of microbial genomes shed light on interconnected biogeochemical processes in an aquifer system.</title>
        <authorList>
            <person name="Anantharaman K."/>
            <person name="Brown C.T."/>
            <person name="Hug L.A."/>
            <person name="Sharon I."/>
            <person name="Castelle C.J."/>
            <person name="Probst A.J."/>
            <person name="Thomas B.C."/>
            <person name="Singh A."/>
            <person name="Wilkins M.J."/>
            <person name="Karaoz U."/>
            <person name="Brodie E.L."/>
            <person name="Williams K.H."/>
            <person name="Hubbard S.S."/>
            <person name="Banfield J.F."/>
        </authorList>
    </citation>
    <scope>NUCLEOTIDE SEQUENCE [LARGE SCALE GENOMIC DNA]</scope>
</reference>
<dbReference type="InterPro" id="IPR020069">
    <property type="entry name" value="Ribosomal_bL9_C"/>
</dbReference>
<dbReference type="InterPro" id="IPR020594">
    <property type="entry name" value="Ribosomal_bL9_bac/chp"/>
</dbReference>
<dbReference type="Pfam" id="PF01281">
    <property type="entry name" value="Ribosomal_L9_N"/>
    <property type="match status" value="1"/>
</dbReference>
<dbReference type="Pfam" id="PF03948">
    <property type="entry name" value="Ribosomal_L9_C"/>
    <property type="match status" value="1"/>
</dbReference>
<organism evidence="10 11">
    <name type="scientific">Candidatus Vogelbacteria bacterium RIFOXYB1_FULL_42_16</name>
    <dbReference type="NCBI Taxonomy" id="1802436"/>
    <lineage>
        <taxon>Bacteria</taxon>
        <taxon>Candidatus Vogeliibacteriota</taxon>
    </lineage>
</organism>
<evidence type="ECO:0000256" key="2">
    <source>
        <dbReference type="ARBA" id="ARBA00022730"/>
    </source>
</evidence>
<keyword evidence="4 7" id="KW-0689">Ribosomal protein</keyword>
<dbReference type="HAMAP" id="MF_00503">
    <property type="entry name" value="Ribosomal_bL9"/>
    <property type="match status" value="1"/>
</dbReference>
<evidence type="ECO:0000259" key="8">
    <source>
        <dbReference type="Pfam" id="PF01281"/>
    </source>
</evidence>
<dbReference type="Proteomes" id="UP000176222">
    <property type="component" value="Unassembled WGS sequence"/>
</dbReference>
<evidence type="ECO:0000259" key="9">
    <source>
        <dbReference type="Pfam" id="PF03948"/>
    </source>
</evidence>
<accession>A0A1G2QF80</accession>
<gene>
    <name evidence="7" type="primary">rplI</name>
    <name evidence="10" type="ORF">A2370_01865</name>
</gene>
<dbReference type="NCBIfam" id="TIGR00158">
    <property type="entry name" value="L9"/>
    <property type="match status" value="1"/>
</dbReference>